<sequence length="104" mass="12150">MEMEMRGFFSYMEEEIHRCSNFKKVGAKLYLENGSGLVATYEKIGDRIIRRVSMEGYIILTKYVRVFQIEAGEKGCGFYIEMEKDGTVWKGNIFIGKRIERVVM</sequence>
<evidence type="ECO:0000313" key="1">
    <source>
        <dbReference type="EMBL" id="NME97961.1"/>
    </source>
</evidence>
<accession>A0A848CSJ2</accession>
<gene>
    <name evidence="1" type="ORF">HF838_06770</name>
</gene>
<protein>
    <submittedName>
        <fullName evidence="1">ComGF family competence protein</fullName>
    </submittedName>
</protein>
<dbReference type="RefSeq" id="WP_168974865.1">
    <property type="nucleotide sequence ID" value="NZ_CAMJCG010000037.1"/>
</dbReference>
<proteinExistence type="predicted"/>
<organism evidence="1 2">
    <name type="scientific">Aneurinibacillus aneurinilyticus</name>
    <name type="common">Bacillus aneurinolyticus</name>
    <dbReference type="NCBI Taxonomy" id="1391"/>
    <lineage>
        <taxon>Bacteria</taxon>
        <taxon>Bacillati</taxon>
        <taxon>Bacillota</taxon>
        <taxon>Bacilli</taxon>
        <taxon>Bacillales</taxon>
        <taxon>Paenibacillaceae</taxon>
        <taxon>Aneurinibacillus group</taxon>
        <taxon>Aneurinibacillus</taxon>
    </lineage>
</organism>
<reference evidence="1 2" key="1">
    <citation type="submission" date="2020-04" db="EMBL/GenBank/DDBJ databases">
        <authorList>
            <person name="Hitch T.C.A."/>
            <person name="Wylensek D."/>
            <person name="Clavel T."/>
        </authorList>
    </citation>
    <scope>NUCLEOTIDE SEQUENCE [LARGE SCALE GENOMIC DNA]</scope>
    <source>
        <strain evidence="1 2">WB01_D5_05</strain>
    </source>
</reference>
<dbReference type="AlphaFoldDB" id="A0A848CSJ2"/>
<dbReference type="EMBL" id="JABAGO010000008">
    <property type="protein sequence ID" value="NME97961.1"/>
    <property type="molecule type" value="Genomic_DNA"/>
</dbReference>
<comment type="caution">
    <text evidence="1">The sequence shown here is derived from an EMBL/GenBank/DDBJ whole genome shotgun (WGS) entry which is preliminary data.</text>
</comment>
<dbReference type="Proteomes" id="UP000561326">
    <property type="component" value="Unassembled WGS sequence"/>
</dbReference>
<name>A0A848CSJ2_ANEAE</name>
<evidence type="ECO:0000313" key="2">
    <source>
        <dbReference type="Proteomes" id="UP000561326"/>
    </source>
</evidence>